<feature type="chain" id="PRO_5031570241" description="Tetratricopeptide repeat-containing protein" evidence="1">
    <location>
        <begin position="27"/>
        <end position="614"/>
    </location>
</feature>
<protein>
    <recommendedName>
        <fullName evidence="4">Tetratricopeptide repeat-containing protein</fullName>
    </recommendedName>
</protein>
<dbReference type="EMBL" id="JACIEJ010000009">
    <property type="protein sequence ID" value="MBB3987090.1"/>
    <property type="molecule type" value="Genomic_DNA"/>
</dbReference>
<gene>
    <name evidence="2" type="ORF">GGQ68_003436</name>
</gene>
<organism evidence="2 3">
    <name type="scientific">Sagittula marina</name>
    <dbReference type="NCBI Taxonomy" id="943940"/>
    <lineage>
        <taxon>Bacteria</taxon>
        <taxon>Pseudomonadati</taxon>
        <taxon>Pseudomonadota</taxon>
        <taxon>Alphaproteobacteria</taxon>
        <taxon>Rhodobacterales</taxon>
        <taxon>Roseobacteraceae</taxon>
        <taxon>Sagittula</taxon>
    </lineage>
</organism>
<evidence type="ECO:0000313" key="2">
    <source>
        <dbReference type="EMBL" id="MBB3987090.1"/>
    </source>
</evidence>
<evidence type="ECO:0008006" key="4">
    <source>
        <dbReference type="Google" id="ProtNLM"/>
    </source>
</evidence>
<dbReference type="RefSeq" id="WP_183967980.1">
    <property type="nucleotide sequence ID" value="NZ_BAABBZ010000058.1"/>
</dbReference>
<reference evidence="2 3" key="1">
    <citation type="submission" date="2020-08" db="EMBL/GenBank/DDBJ databases">
        <title>Genomic Encyclopedia of Type Strains, Phase IV (KMG-IV): sequencing the most valuable type-strain genomes for metagenomic binning, comparative biology and taxonomic classification.</title>
        <authorList>
            <person name="Goeker M."/>
        </authorList>
    </citation>
    <scope>NUCLEOTIDE SEQUENCE [LARGE SCALE GENOMIC DNA]</scope>
    <source>
        <strain evidence="2 3">DSM 102235</strain>
    </source>
</reference>
<evidence type="ECO:0000313" key="3">
    <source>
        <dbReference type="Proteomes" id="UP000541426"/>
    </source>
</evidence>
<sequence>MTYPCAFLGQALATAGFILCAVPVLAERDAGASVTTFEAPALGSMRVIDPAPLYLSRRETRPFLEERRELMRRLQGAEEDATARARALTDLAEFHFAHGMAPEGLSLLASVDGAELPLAHRLRAAAFELALGLIDLRERPLTGRAKALLDPVHRDWADQPLFLALHHIGEGRCSEAAVLLDAAVGRLARFSSSVQERVLPGLLECAIRSERWRLARDIAAAFDAYPSLRDSPAYHFLLGEVASAGEAPLAAFDSFVRAQSGDDLWAHRARRALVDLGLGEDVLGPDEAVRLLSQEAQMWRGGPEAAETLHALASLQMIAEDQVGAIETYGQLMVRHPGTTQASDAQQKARTLIDALYQRGAARDMSLTRYMAAHERIAPLFRFTLNFSEAATLLADTFLAAGGTTIAAREYATIHDYLVAGQDLGIVDIPEGALQRLKVKEAEALAAGGQWETLGALLAQPLDLDDPDLRRRLERVSVRLLQETGRSSELLTGTAEDAPDQVLRLRAQARFDAAEWPEAMTAYGRLHDRLGGDMPLPDSIRYLLAAHRSGDMVRTAEIARTFPALTELPAWADISRSLTHAAPELLPLRQDTARARIESAGEVLETLPGREQLN</sequence>
<feature type="signal peptide" evidence="1">
    <location>
        <begin position="1"/>
        <end position="26"/>
    </location>
</feature>
<evidence type="ECO:0000256" key="1">
    <source>
        <dbReference type="SAM" id="SignalP"/>
    </source>
</evidence>
<comment type="caution">
    <text evidence="2">The sequence shown here is derived from an EMBL/GenBank/DDBJ whole genome shotgun (WGS) entry which is preliminary data.</text>
</comment>
<keyword evidence="3" id="KW-1185">Reference proteome</keyword>
<dbReference type="AlphaFoldDB" id="A0A7W6DUY4"/>
<proteinExistence type="predicted"/>
<accession>A0A7W6DUY4</accession>
<keyword evidence="1" id="KW-0732">Signal</keyword>
<name>A0A7W6DUY4_9RHOB</name>
<dbReference type="Proteomes" id="UP000541426">
    <property type="component" value="Unassembled WGS sequence"/>
</dbReference>